<evidence type="ECO:0000313" key="3">
    <source>
        <dbReference type="Proteomes" id="UP001058974"/>
    </source>
</evidence>
<evidence type="ECO:0000313" key="2">
    <source>
        <dbReference type="EMBL" id="KAI5423732.1"/>
    </source>
</evidence>
<dbReference type="Proteomes" id="UP001058974">
    <property type="component" value="Chromosome 3"/>
</dbReference>
<dbReference type="Gramene" id="Psat03G0009300-T1">
    <property type="protein sequence ID" value="KAI5423732.1"/>
    <property type="gene ID" value="KIW84_030093"/>
</dbReference>
<dbReference type="InterPro" id="IPR003676">
    <property type="entry name" value="SAUR_fam"/>
</dbReference>
<comment type="similarity">
    <text evidence="1">Belongs to the ARG7 family.</text>
</comment>
<dbReference type="EMBL" id="JAMSHJ010000003">
    <property type="protein sequence ID" value="KAI5423732.1"/>
    <property type="molecule type" value="Genomic_DNA"/>
</dbReference>
<accession>A0A9D4XNQ2</accession>
<evidence type="ECO:0000256" key="1">
    <source>
        <dbReference type="ARBA" id="ARBA00006974"/>
    </source>
</evidence>
<organism evidence="2 3">
    <name type="scientific">Pisum sativum</name>
    <name type="common">Garden pea</name>
    <name type="synonym">Lathyrus oleraceus</name>
    <dbReference type="NCBI Taxonomy" id="3888"/>
    <lineage>
        <taxon>Eukaryota</taxon>
        <taxon>Viridiplantae</taxon>
        <taxon>Streptophyta</taxon>
        <taxon>Embryophyta</taxon>
        <taxon>Tracheophyta</taxon>
        <taxon>Spermatophyta</taxon>
        <taxon>Magnoliopsida</taxon>
        <taxon>eudicotyledons</taxon>
        <taxon>Gunneridae</taxon>
        <taxon>Pentapetalae</taxon>
        <taxon>rosids</taxon>
        <taxon>fabids</taxon>
        <taxon>Fabales</taxon>
        <taxon>Fabaceae</taxon>
        <taxon>Papilionoideae</taxon>
        <taxon>50 kb inversion clade</taxon>
        <taxon>NPAAA clade</taxon>
        <taxon>Hologalegina</taxon>
        <taxon>IRL clade</taxon>
        <taxon>Fabeae</taxon>
        <taxon>Lathyrus</taxon>
    </lineage>
</organism>
<dbReference type="Pfam" id="PF02519">
    <property type="entry name" value="Auxin_inducible"/>
    <property type="match status" value="1"/>
</dbReference>
<comment type="caution">
    <text evidence="2">The sequence shown here is derived from an EMBL/GenBank/DDBJ whole genome shotgun (WGS) entry which is preliminary data.</text>
</comment>
<dbReference type="AlphaFoldDB" id="A0A9D4XNQ2"/>
<reference evidence="2 3" key="1">
    <citation type="journal article" date="2022" name="Nat. Genet.">
        <title>Improved pea reference genome and pan-genome highlight genomic features and evolutionary characteristics.</title>
        <authorList>
            <person name="Yang T."/>
            <person name="Liu R."/>
            <person name="Luo Y."/>
            <person name="Hu S."/>
            <person name="Wang D."/>
            <person name="Wang C."/>
            <person name="Pandey M.K."/>
            <person name="Ge S."/>
            <person name="Xu Q."/>
            <person name="Li N."/>
            <person name="Li G."/>
            <person name="Huang Y."/>
            <person name="Saxena R.K."/>
            <person name="Ji Y."/>
            <person name="Li M."/>
            <person name="Yan X."/>
            <person name="He Y."/>
            <person name="Liu Y."/>
            <person name="Wang X."/>
            <person name="Xiang C."/>
            <person name="Varshney R.K."/>
            <person name="Ding H."/>
            <person name="Gao S."/>
            <person name="Zong X."/>
        </authorList>
    </citation>
    <scope>NUCLEOTIDE SEQUENCE [LARGE SCALE GENOMIC DNA]</scope>
    <source>
        <strain evidence="2 3">cv. Zhongwan 6</strain>
    </source>
</reference>
<protein>
    <recommendedName>
        <fullName evidence="4">Small auxin-up RNA</fullName>
    </recommendedName>
</protein>
<dbReference type="PANTHER" id="PTHR31929">
    <property type="entry name" value="SAUR-LIKE AUXIN-RESPONSIVE PROTEIN FAMILY-RELATED"/>
    <property type="match status" value="1"/>
</dbReference>
<proteinExistence type="inferred from homology"/>
<sequence length="113" mass="13075">MEASEFKFISFFSYFFEIILLSRNKTRMGFHLPGIRRSSSSKQVEVPKGYLAVYVGEKARRFLIPISFLNEPLFQELLIQAEEEYGYCHPMGGLTIPCKEDIFLHTVSCLNNL</sequence>
<name>A0A9D4XNQ2_PEA</name>
<gene>
    <name evidence="2" type="ORF">KIW84_030093</name>
</gene>
<keyword evidence="3" id="KW-1185">Reference proteome</keyword>
<dbReference type="GO" id="GO:0009733">
    <property type="term" value="P:response to auxin"/>
    <property type="evidence" value="ECO:0007669"/>
    <property type="project" value="InterPro"/>
</dbReference>
<evidence type="ECO:0008006" key="4">
    <source>
        <dbReference type="Google" id="ProtNLM"/>
    </source>
</evidence>